<dbReference type="PATRIC" id="fig|1339352.3.peg.1060"/>
<dbReference type="PANTHER" id="PTHR43133:SF46">
    <property type="entry name" value="RNA POLYMERASE SIGMA-70 FACTOR ECF SUBFAMILY"/>
    <property type="match status" value="1"/>
</dbReference>
<feature type="domain" description="RNA polymerase sigma factor 70 region 4 type 2" evidence="6">
    <location>
        <begin position="126"/>
        <end position="177"/>
    </location>
</feature>
<dbReference type="Pfam" id="PF08281">
    <property type="entry name" value="Sigma70_r4_2"/>
    <property type="match status" value="1"/>
</dbReference>
<keyword evidence="3" id="KW-0731">Sigma factor</keyword>
<dbReference type="Gene3D" id="1.10.1740.10">
    <property type="match status" value="1"/>
</dbReference>
<proteinExistence type="inferred from homology"/>
<dbReference type="GO" id="GO:0016987">
    <property type="term" value="F:sigma factor activity"/>
    <property type="evidence" value="ECO:0007669"/>
    <property type="project" value="UniProtKB-KW"/>
</dbReference>
<evidence type="ECO:0000256" key="1">
    <source>
        <dbReference type="ARBA" id="ARBA00010641"/>
    </source>
</evidence>
<dbReference type="SUPFAM" id="SSF88946">
    <property type="entry name" value="Sigma2 domain of RNA polymerase sigma factors"/>
    <property type="match status" value="1"/>
</dbReference>
<dbReference type="InterPro" id="IPR036388">
    <property type="entry name" value="WH-like_DNA-bd_sf"/>
</dbReference>
<evidence type="ECO:0000256" key="4">
    <source>
        <dbReference type="ARBA" id="ARBA00023163"/>
    </source>
</evidence>
<evidence type="ECO:0000313" key="7">
    <source>
        <dbReference type="EMBL" id="KDS55797.1"/>
    </source>
</evidence>
<protein>
    <submittedName>
        <fullName evidence="7">RNA polymerase sigma factor, sigma-70 family protein</fullName>
    </submittedName>
</protein>
<dbReference type="DNASU" id="5303182"/>
<organism evidence="7 8">
    <name type="scientific">Phocaeicola vulgatus str. 3975 RP4</name>
    <dbReference type="NCBI Taxonomy" id="1339352"/>
    <lineage>
        <taxon>Bacteria</taxon>
        <taxon>Pseudomonadati</taxon>
        <taxon>Bacteroidota</taxon>
        <taxon>Bacteroidia</taxon>
        <taxon>Bacteroidales</taxon>
        <taxon>Bacteroidaceae</taxon>
        <taxon>Phocaeicola</taxon>
    </lineage>
</organism>
<keyword evidence="4" id="KW-0804">Transcription</keyword>
<accession>A0A069SM13</accession>
<dbReference type="Proteomes" id="UP000027661">
    <property type="component" value="Unassembled WGS sequence"/>
</dbReference>
<keyword evidence="2" id="KW-0805">Transcription regulation</keyword>
<evidence type="ECO:0000256" key="3">
    <source>
        <dbReference type="ARBA" id="ARBA00023082"/>
    </source>
</evidence>
<evidence type="ECO:0000313" key="8">
    <source>
        <dbReference type="Proteomes" id="UP000027661"/>
    </source>
</evidence>
<dbReference type="InterPro" id="IPR014284">
    <property type="entry name" value="RNA_pol_sigma-70_dom"/>
</dbReference>
<comment type="similarity">
    <text evidence="1">Belongs to the sigma-70 factor family. ECF subfamily.</text>
</comment>
<name>A0A069SM13_PHOVU</name>
<dbReference type="InterPro" id="IPR013249">
    <property type="entry name" value="RNA_pol_sigma70_r4_t2"/>
</dbReference>
<dbReference type="InterPro" id="IPR007627">
    <property type="entry name" value="RNA_pol_sigma70_r2"/>
</dbReference>
<dbReference type="GeneID" id="5303182"/>
<dbReference type="PANTHER" id="PTHR43133">
    <property type="entry name" value="RNA POLYMERASE ECF-TYPE SIGMA FACTO"/>
    <property type="match status" value="1"/>
</dbReference>
<gene>
    <name evidence="7" type="ORF">M099_1095</name>
</gene>
<reference evidence="7 8" key="1">
    <citation type="submission" date="2014-04" db="EMBL/GenBank/DDBJ databases">
        <authorList>
            <person name="Sears C."/>
            <person name="Carroll K."/>
            <person name="Sack B.R."/>
            <person name="Qadri F."/>
            <person name="Myers L.L."/>
            <person name="Chung G.-T."/>
            <person name="Escheverria P."/>
            <person name="Fraser C.M."/>
            <person name="Sadzewicz L."/>
            <person name="Shefchek K.A."/>
            <person name="Tallon L."/>
            <person name="Das S.P."/>
            <person name="Daugherty S."/>
            <person name="Mongodin E.F."/>
        </authorList>
    </citation>
    <scope>NUCLEOTIDE SEQUENCE [LARGE SCALE GENOMIC DNA]</scope>
    <source>
        <strain evidence="7 8">3975 RP4</strain>
    </source>
</reference>
<evidence type="ECO:0000256" key="2">
    <source>
        <dbReference type="ARBA" id="ARBA00023015"/>
    </source>
</evidence>
<dbReference type="RefSeq" id="WP_005839106.1">
    <property type="nucleotide sequence ID" value="NZ_JNHM01000012.1"/>
</dbReference>
<dbReference type="InterPro" id="IPR013325">
    <property type="entry name" value="RNA_pol_sigma_r2"/>
</dbReference>
<evidence type="ECO:0000259" key="5">
    <source>
        <dbReference type="Pfam" id="PF04542"/>
    </source>
</evidence>
<comment type="caution">
    <text evidence="7">The sequence shown here is derived from an EMBL/GenBank/DDBJ whole genome shotgun (WGS) entry which is preliminary data.</text>
</comment>
<sequence>MMINLKDNSEKDKYILELFQTSPKEAFRLLFDAYHMKLCIYAVQLTDSFEMAEDIVQDFFIYFWEKKYYLKINQNLRYYLYLSVRNAAINALQKNNMLSMEELSGIDMGIPEESIDEEEQEERNKLLLEKLQKLPHQELQVVRAVIMENKKYKEAAEELHISVNTLKTHLTRALKQLRKEYNLHSLFY</sequence>
<feature type="domain" description="RNA polymerase sigma-70 region 2" evidence="5">
    <location>
        <begin position="30"/>
        <end position="95"/>
    </location>
</feature>
<dbReference type="GO" id="GO:0003677">
    <property type="term" value="F:DNA binding"/>
    <property type="evidence" value="ECO:0007669"/>
    <property type="project" value="InterPro"/>
</dbReference>
<dbReference type="AlphaFoldDB" id="A0A069SM13"/>
<dbReference type="Pfam" id="PF04542">
    <property type="entry name" value="Sigma70_r2"/>
    <property type="match status" value="1"/>
</dbReference>
<dbReference type="InterPro" id="IPR039425">
    <property type="entry name" value="RNA_pol_sigma-70-like"/>
</dbReference>
<dbReference type="Gene3D" id="1.10.10.10">
    <property type="entry name" value="Winged helix-like DNA-binding domain superfamily/Winged helix DNA-binding domain"/>
    <property type="match status" value="1"/>
</dbReference>
<evidence type="ECO:0000259" key="6">
    <source>
        <dbReference type="Pfam" id="PF08281"/>
    </source>
</evidence>
<dbReference type="EMBL" id="JNHM01000012">
    <property type="protein sequence ID" value="KDS55797.1"/>
    <property type="molecule type" value="Genomic_DNA"/>
</dbReference>
<dbReference type="SUPFAM" id="SSF88659">
    <property type="entry name" value="Sigma3 and sigma4 domains of RNA polymerase sigma factors"/>
    <property type="match status" value="1"/>
</dbReference>
<dbReference type="InterPro" id="IPR013324">
    <property type="entry name" value="RNA_pol_sigma_r3/r4-like"/>
</dbReference>
<dbReference type="GO" id="GO:0006352">
    <property type="term" value="P:DNA-templated transcription initiation"/>
    <property type="evidence" value="ECO:0007669"/>
    <property type="project" value="InterPro"/>
</dbReference>
<dbReference type="NCBIfam" id="TIGR02937">
    <property type="entry name" value="sigma70-ECF"/>
    <property type="match status" value="1"/>
</dbReference>